<gene>
    <name evidence="2" type="ORF">C2G38_265605</name>
</gene>
<dbReference type="GO" id="GO:0004674">
    <property type="term" value="F:protein serine/threonine kinase activity"/>
    <property type="evidence" value="ECO:0007669"/>
    <property type="project" value="TreeGrafter"/>
</dbReference>
<dbReference type="Gene3D" id="1.10.510.10">
    <property type="entry name" value="Transferase(Phosphotransferase) domain 1"/>
    <property type="match status" value="1"/>
</dbReference>
<reference evidence="2 3" key="1">
    <citation type="submission" date="2018-06" db="EMBL/GenBank/DDBJ databases">
        <title>Comparative genomics reveals the genomic features of Rhizophagus irregularis, R. cerebriforme, R. diaphanum and Gigaspora rosea, and their symbiotic lifestyle signature.</title>
        <authorList>
            <person name="Morin E."/>
            <person name="San Clemente H."/>
            <person name="Chen E.C.H."/>
            <person name="De La Providencia I."/>
            <person name="Hainaut M."/>
            <person name="Kuo A."/>
            <person name="Kohler A."/>
            <person name="Murat C."/>
            <person name="Tang N."/>
            <person name="Roy S."/>
            <person name="Loubradou J."/>
            <person name="Henrissat B."/>
            <person name="Grigoriev I.V."/>
            <person name="Corradi N."/>
            <person name="Roux C."/>
            <person name="Martin F.M."/>
        </authorList>
    </citation>
    <scope>NUCLEOTIDE SEQUENCE [LARGE SCALE GENOMIC DNA]</scope>
    <source>
        <strain evidence="2 3">DAOM 194757</strain>
    </source>
</reference>
<evidence type="ECO:0000313" key="2">
    <source>
        <dbReference type="EMBL" id="RIB26371.1"/>
    </source>
</evidence>
<dbReference type="InterPro" id="IPR000719">
    <property type="entry name" value="Prot_kinase_dom"/>
</dbReference>
<organism evidence="2 3">
    <name type="scientific">Gigaspora rosea</name>
    <dbReference type="NCBI Taxonomy" id="44941"/>
    <lineage>
        <taxon>Eukaryota</taxon>
        <taxon>Fungi</taxon>
        <taxon>Fungi incertae sedis</taxon>
        <taxon>Mucoromycota</taxon>
        <taxon>Glomeromycotina</taxon>
        <taxon>Glomeromycetes</taxon>
        <taxon>Diversisporales</taxon>
        <taxon>Gigasporaceae</taxon>
        <taxon>Gigaspora</taxon>
    </lineage>
</organism>
<dbReference type="InterPro" id="IPR011009">
    <property type="entry name" value="Kinase-like_dom_sf"/>
</dbReference>
<proteinExistence type="predicted"/>
<evidence type="ECO:0000259" key="1">
    <source>
        <dbReference type="PROSITE" id="PS50011"/>
    </source>
</evidence>
<keyword evidence="3" id="KW-1185">Reference proteome</keyword>
<comment type="caution">
    <text evidence="2">The sequence shown here is derived from an EMBL/GenBank/DDBJ whole genome shotgun (WGS) entry which is preliminary data.</text>
</comment>
<sequence>MFGYILVMQYANNGTLKNYLCINKDTLELSNKISICISIIEGLKFLHDNDIVHRNLHLNNVLIHNEKALLADFGLSKSLLESAKTSEVRGVQSYVDPILLSGRLNYTNKYSKSSDIYSFGVLMWETYTCRSPFEDKSNGDLSYKLYFGLRENREKGMPIQYIDIYEKCWSPDPSLRPKTSEILDSLKNLSEEPIYTDTDILDIDILSTETSYPTVVQQYDLTGEMQRLKGKEYSLKNSKMLSIEEQVNSFESTTSLSDPINLIDSKVNIGKYRSILSNYALKEFDDSSEDQKLVKAWRLNHGLYLAGNNFIPSNRIIFGYNGN</sequence>
<dbReference type="SUPFAM" id="SSF56112">
    <property type="entry name" value="Protein kinase-like (PK-like)"/>
    <property type="match status" value="1"/>
</dbReference>
<dbReference type="PANTHER" id="PTHR44329">
    <property type="entry name" value="SERINE/THREONINE-PROTEIN KINASE TNNI3K-RELATED"/>
    <property type="match status" value="1"/>
</dbReference>
<name>A0A397VX27_9GLOM</name>
<protein>
    <submittedName>
        <fullName evidence="2">Kinase-like domain-containing protein</fullName>
    </submittedName>
</protein>
<dbReference type="InterPro" id="IPR001245">
    <property type="entry name" value="Ser-Thr/Tyr_kinase_cat_dom"/>
</dbReference>
<dbReference type="GO" id="GO:0005524">
    <property type="term" value="F:ATP binding"/>
    <property type="evidence" value="ECO:0007669"/>
    <property type="project" value="InterPro"/>
</dbReference>
<dbReference type="InterPro" id="IPR051681">
    <property type="entry name" value="Ser/Thr_Kinases-Pseudokinases"/>
</dbReference>
<dbReference type="PRINTS" id="PR00109">
    <property type="entry name" value="TYRKINASE"/>
</dbReference>
<dbReference type="STRING" id="44941.A0A397VX27"/>
<dbReference type="OrthoDB" id="4062651at2759"/>
<evidence type="ECO:0000313" key="3">
    <source>
        <dbReference type="Proteomes" id="UP000266673"/>
    </source>
</evidence>
<feature type="domain" description="Protein kinase" evidence="1">
    <location>
        <begin position="1"/>
        <end position="195"/>
    </location>
</feature>
<accession>A0A397VX27</accession>
<dbReference type="EMBL" id="QKWP01000137">
    <property type="protein sequence ID" value="RIB26371.1"/>
    <property type="molecule type" value="Genomic_DNA"/>
</dbReference>
<dbReference type="Pfam" id="PF07714">
    <property type="entry name" value="PK_Tyr_Ser-Thr"/>
    <property type="match status" value="1"/>
</dbReference>
<keyword evidence="2" id="KW-0808">Transferase</keyword>
<dbReference type="AlphaFoldDB" id="A0A397VX27"/>
<dbReference type="PROSITE" id="PS50011">
    <property type="entry name" value="PROTEIN_KINASE_DOM"/>
    <property type="match status" value="1"/>
</dbReference>
<dbReference type="Proteomes" id="UP000266673">
    <property type="component" value="Unassembled WGS sequence"/>
</dbReference>
<keyword evidence="2" id="KW-0418">Kinase</keyword>